<accession>A0AAE2V8B5</accession>
<dbReference type="Proteomes" id="UP000634206">
    <property type="component" value="Unassembled WGS sequence"/>
</dbReference>
<reference evidence="1" key="1">
    <citation type="submission" date="2021-01" db="EMBL/GenBank/DDBJ databases">
        <title>Modified the classification status of verrucomicrobia.</title>
        <authorList>
            <person name="Feng X."/>
        </authorList>
    </citation>
    <scope>NUCLEOTIDE SEQUENCE</scope>
    <source>
        <strain evidence="1">5K15</strain>
    </source>
</reference>
<proteinExistence type="predicted"/>
<protein>
    <submittedName>
        <fullName evidence="1">Uncharacterized protein</fullName>
    </submittedName>
</protein>
<keyword evidence="2" id="KW-1185">Reference proteome</keyword>
<dbReference type="EMBL" id="JAENIG010000006">
    <property type="protein sequence ID" value="MBK1855312.1"/>
    <property type="molecule type" value="Genomic_DNA"/>
</dbReference>
<gene>
    <name evidence="1" type="ORF">JIN83_10105</name>
</gene>
<dbReference type="AlphaFoldDB" id="A0AAE2V8B5"/>
<dbReference type="RefSeq" id="WP_309489925.1">
    <property type="nucleotide sequence ID" value="NZ_JAENIG010000006.1"/>
</dbReference>
<evidence type="ECO:0000313" key="1">
    <source>
        <dbReference type="EMBL" id="MBK1855312.1"/>
    </source>
</evidence>
<sequence>MLYKEGLSDEGKEIFLEAMKVVVPPSVIEPLLILAWDGTRKKGVAKVIEFSPSKFRYGSYQIVNFSQLPLGGHIGSKSNKVVCLPGKEYITSFNFEEGKAVAIVFYVRENNELKKVFGSITTHRNRKRAVYLMYPEHNKLNKTVFKSSVIVDVARASDS</sequence>
<organism evidence="1 2">
    <name type="scientific">Oceaniferula flava</name>
    <dbReference type="NCBI Taxonomy" id="2800421"/>
    <lineage>
        <taxon>Bacteria</taxon>
        <taxon>Pseudomonadati</taxon>
        <taxon>Verrucomicrobiota</taxon>
        <taxon>Verrucomicrobiia</taxon>
        <taxon>Verrucomicrobiales</taxon>
        <taxon>Verrucomicrobiaceae</taxon>
        <taxon>Oceaniferula</taxon>
    </lineage>
</organism>
<comment type="caution">
    <text evidence="1">The sequence shown here is derived from an EMBL/GenBank/DDBJ whole genome shotgun (WGS) entry which is preliminary data.</text>
</comment>
<evidence type="ECO:0000313" key="2">
    <source>
        <dbReference type="Proteomes" id="UP000634206"/>
    </source>
</evidence>
<name>A0AAE2V8B5_9BACT</name>